<dbReference type="Ensembl" id="ENSTNIT00000009111.1">
    <property type="protein sequence ID" value="ENSTNIP00000008940.1"/>
    <property type="gene ID" value="ENSTNIG00000006192.1"/>
</dbReference>
<name>H3CL11_TETNG</name>
<reference evidence="3" key="3">
    <citation type="submission" date="2025-09" db="UniProtKB">
        <authorList>
            <consortium name="Ensembl"/>
        </authorList>
    </citation>
    <scope>IDENTIFICATION</scope>
</reference>
<dbReference type="HOGENOM" id="CLU_2096130_0_0_1"/>
<protein>
    <recommendedName>
        <fullName evidence="2">GPCR family 2 latrophilin C-terminal domain-containing protein</fullName>
    </recommendedName>
</protein>
<dbReference type="AlphaFoldDB" id="H3CL11"/>
<feature type="domain" description="GPCR family 2 latrophilin C-terminal" evidence="2">
    <location>
        <begin position="15"/>
        <end position="86"/>
    </location>
</feature>
<feature type="region of interest" description="Disordered" evidence="1">
    <location>
        <begin position="77"/>
        <end position="116"/>
    </location>
</feature>
<organism evidence="3 4">
    <name type="scientific">Tetraodon nigroviridis</name>
    <name type="common">Spotted green pufferfish</name>
    <name type="synonym">Chelonodon nigroviridis</name>
    <dbReference type="NCBI Taxonomy" id="99883"/>
    <lineage>
        <taxon>Eukaryota</taxon>
        <taxon>Metazoa</taxon>
        <taxon>Chordata</taxon>
        <taxon>Craniata</taxon>
        <taxon>Vertebrata</taxon>
        <taxon>Euteleostomi</taxon>
        <taxon>Actinopterygii</taxon>
        <taxon>Neopterygii</taxon>
        <taxon>Teleostei</taxon>
        <taxon>Neoteleostei</taxon>
        <taxon>Acanthomorphata</taxon>
        <taxon>Eupercaria</taxon>
        <taxon>Tetraodontiformes</taxon>
        <taxon>Tetradontoidea</taxon>
        <taxon>Tetraodontidae</taxon>
        <taxon>Tetraodon</taxon>
    </lineage>
</organism>
<accession>H3CL11</accession>
<dbReference type="Proteomes" id="UP000007303">
    <property type="component" value="Unassembled WGS sequence"/>
</dbReference>
<dbReference type="GeneTree" id="ENSGT00940000159684"/>
<proteinExistence type="predicted"/>
<dbReference type="InParanoid" id="H3CL11"/>
<evidence type="ECO:0000313" key="3">
    <source>
        <dbReference type="Ensembl" id="ENSTNIP00000008940.1"/>
    </source>
</evidence>
<feature type="compositionally biased region" description="Low complexity" evidence="1">
    <location>
        <begin position="21"/>
        <end position="35"/>
    </location>
</feature>
<evidence type="ECO:0000259" key="2">
    <source>
        <dbReference type="Pfam" id="PF02354"/>
    </source>
</evidence>
<dbReference type="GO" id="GO:0004930">
    <property type="term" value="F:G protein-coupled receptor activity"/>
    <property type="evidence" value="ECO:0007669"/>
    <property type="project" value="InterPro"/>
</dbReference>
<keyword evidence="4" id="KW-1185">Reference proteome</keyword>
<evidence type="ECO:0000256" key="1">
    <source>
        <dbReference type="SAM" id="MobiDB-lite"/>
    </source>
</evidence>
<dbReference type="Pfam" id="PF02354">
    <property type="entry name" value="Latrophilin"/>
    <property type="match status" value="1"/>
</dbReference>
<evidence type="ECO:0000313" key="4">
    <source>
        <dbReference type="Proteomes" id="UP000007303"/>
    </source>
</evidence>
<feature type="compositionally biased region" description="Basic residues" evidence="1">
    <location>
        <begin position="52"/>
        <end position="62"/>
    </location>
</feature>
<feature type="region of interest" description="Disordered" evidence="1">
    <location>
        <begin position="21"/>
        <end position="62"/>
    </location>
</feature>
<reference evidence="3" key="2">
    <citation type="submission" date="2025-08" db="UniProtKB">
        <authorList>
            <consortium name="Ensembl"/>
        </authorList>
    </citation>
    <scope>IDENTIFICATION</scope>
</reference>
<dbReference type="GO" id="GO:0016020">
    <property type="term" value="C:membrane"/>
    <property type="evidence" value="ECO:0007669"/>
    <property type="project" value="InterPro"/>
</dbReference>
<dbReference type="InterPro" id="IPR003334">
    <property type="entry name" value="GPCR_2_latrophilin_rcpt_C"/>
</dbReference>
<dbReference type="STRING" id="99883.ENSTNIP00000008940"/>
<feature type="compositionally biased region" description="Polar residues" evidence="1">
    <location>
        <begin position="81"/>
        <end position="116"/>
    </location>
</feature>
<feature type="compositionally biased region" description="Polar residues" evidence="1">
    <location>
        <begin position="36"/>
        <end position="51"/>
    </location>
</feature>
<reference evidence="4" key="1">
    <citation type="journal article" date="2004" name="Nature">
        <title>Genome duplication in the teleost fish Tetraodon nigroviridis reveals the early vertebrate proto-karyotype.</title>
        <authorList>
            <person name="Jaillon O."/>
            <person name="Aury J.-M."/>
            <person name="Brunet F."/>
            <person name="Petit J.-L."/>
            <person name="Stange-Thomann N."/>
            <person name="Mauceli E."/>
            <person name="Bouneau L."/>
            <person name="Fischer C."/>
            <person name="Ozouf-Costaz C."/>
            <person name="Bernot A."/>
            <person name="Nicaud S."/>
            <person name="Jaffe D."/>
            <person name="Fisher S."/>
            <person name="Lutfalla G."/>
            <person name="Dossat C."/>
            <person name="Segurens B."/>
            <person name="Dasilva C."/>
            <person name="Salanoubat M."/>
            <person name="Levy M."/>
            <person name="Boudet N."/>
            <person name="Castellano S."/>
            <person name="Anthouard V."/>
            <person name="Jubin C."/>
            <person name="Castelli V."/>
            <person name="Katinka M."/>
            <person name="Vacherie B."/>
            <person name="Biemont C."/>
            <person name="Skalli Z."/>
            <person name="Cattolico L."/>
            <person name="Poulain J."/>
            <person name="De Berardinis V."/>
            <person name="Cruaud C."/>
            <person name="Duprat S."/>
            <person name="Brottier P."/>
            <person name="Coutanceau J.-P."/>
            <person name="Gouzy J."/>
            <person name="Parra G."/>
            <person name="Lardier G."/>
            <person name="Chapple C."/>
            <person name="McKernan K.J."/>
            <person name="McEwan P."/>
            <person name="Bosak S."/>
            <person name="Kellis M."/>
            <person name="Volff J.-N."/>
            <person name="Guigo R."/>
            <person name="Zody M.C."/>
            <person name="Mesirov J."/>
            <person name="Lindblad-Toh K."/>
            <person name="Birren B."/>
            <person name="Nusbaum C."/>
            <person name="Kahn D."/>
            <person name="Robinson-Rechavi M."/>
            <person name="Laudet V."/>
            <person name="Schachter V."/>
            <person name="Quetier F."/>
            <person name="Saurin W."/>
            <person name="Scarpelli C."/>
            <person name="Wincker P."/>
            <person name="Lander E.S."/>
            <person name="Weissenbach J."/>
            <person name="Roest Crollius H."/>
        </authorList>
    </citation>
    <scope>NUCLEOTIDE SEQUENCE [LARGE SCALE GENOMIC DNA]</scope>
</reference>
<sequence>MQQKAKCIEYSKCLRHSYCCSRTSSSSSHGSLKNSGLRTNNRYYSSSQTRHTAAHRQSRIRRMWNDTVRKQTESSFMAGDINNTPNPQPCNHGQPSFDQPSVTNPWGNISLQHPAG</sequence>